<comment type="caution">
    <text evidence="2">The sequence shown here is derived from an EMBL/GenBank/DDBJ whole genome shotgun (WGS) entry which is preliminary data.</text>
</comment>
<feature type="compositionally biased region" description="Polar residues" evidence="1">
    <location>
        <begin position="73"/>
        <end position="101"/>
    </location>
</feature>
<evidence type="ECO:0000256" key="1">
    <source>
        <dbReference type="SAM" id="MobiDB-lite"/>
    </source>
</evidence>
<dbReference type="AlphaFoldDB" id="A0AA38ZDN8"/>
<evidence type="ECO:0000313" key="2">
    <source>
        <dbReference type="EMBL" id="KAJ9687106.1"/>
    </source>
</evidence>
<proteinExistence type="predicted"/>
<accession>A0AA38ZDN8</accession>
<organism evidence="2 3">
    <name type="scientific">Vitis rotundifolia</name>
    <name type="common">Muscadine grape</name>
    <dbReference type="NCBI Taxonomy" id="103349"/>
    <lineage>
        <taxon>Eukaryota</taxon>
        <taxon>Viridiplantae</taxon>
        <taxon>Streptophyta</taxon>
        <taxon>Embryophyta</taxon>
        <taxon>Tracheophyta</taxon>
        <taxon>Spermatophyta</taxon>
        <taxon>Magnoliopsida</taxon>
        <taxon>eudicotyledons</taxon>
        <taxon>Gunneridae</taxon>
        <taxon>Pentapetalae</taxon>
        <taxon>rosids</taxon>
        <taxon>Vitales</taxon>
        <taxon>Vitaceae</taxon>
        <taxon>Viteae</taxon>
        <taxon>Vitis</taxon>
    </lineage>
</organism>
<dbReference type="EMBL" id="JARBHA010000012">
    <property type="protein sequence ID" value="KAJ9687106.1"/>
    <property type="molecule type" value="Genomic_DNA"/>
</dbReference>
<protein>
    <submittedName>
        <fullName evidence="2">Uncharacterized protein</fullName>
    </submittedName>
</protein>
<gene>
    <name evidence="2" type="ORF">PVL29_015812</name>
</gene>
<evidence type="ECO:0000313" key="3">
    <source>
        <dbReference type="Proteomes" id="UP001168098"/>
    </source>
</evidence>
<dbReference type="Proteomes" id="UP001168098">
    <property type="component" value="Unassembled WGS sequence"/>
</dbReference>
<name>A0AA38ZDN8_VITRO</name>
<feature type="compositionally biased region" description="Gly residues" evidence="1">
    <location>
        <begin position="140"/>
        <end position="151"/>
    </location>
</feature>
<keyword evidence="3" id="KW-1185">Reference proteome</keyword>
<feature type="region of interest" description="Disordered" evidence="1">
    <location>
        <begin position="73"/>
        <end position="151"/>
    </location>
</feature>
<reference evidence="2 3" key="1">
    <citation type="journal article" date="2023" name="BMC Biotechnol.">
        <title>Vitis rotundifolia cv Carlos genome sequencing.</title>
        <authorList>
            <person name="Huff M."/>
            <person name="Hulse-Kemp A."/>
            <person name="Scheffler B."/>
            <person name="Youngblood R."/>
            <person name="Simpson S."/>
            <person name="Babiker E."/>
            <person name="Staton M."/>
        </authorList>
    </citation>
    <scope>NUCLEOTIDE SEQUENCE [LARGE SCALE GENOMIC DNA]</scope>
    <source>
        <tissue evidence="2">Leaf</tissue>
    </source>
</reference>
<sequence length="151" mass="16248">MLRVAHLPLVSLQGGREGNIFLKRRRRRGAFLAASSPTSLASAFNLQSGVVWIVKLNPETNVTQYERLERLGASSNASLAPPTKSSASISSLVQVQQASQGQRREYGLNEEDDKYNRARNLQQSAKGGTVHSHDPPNGIVGAGHGGSFVRG</sequence>